<dbReference type="eggNOG" id="COG2199">
    <property type="taxonomic scope" value="Bacteria"/>
</dbReference>
<dbReference type="STRING" id="1122214.Mame_03125"/>
<dbReference type="PANTHER" id="PTHR44757:SF2">
    <property type="entry name" value="BIOFILM ARCHITECTURE MAINTENANCE PROTEIN MBAA"/>
    <property type="match status" value="1"/>
</dbReference>
<dbReference type="InterPro" id="IPR013656">
    <property type="entry name" value="PAS_4"/>
</dbReference>
<dbReference type="NCBIfam" id="TIGR00254">
    <property type="entry name" value="GGDEF"/>
    <property type="match status" value="1"/>
</dbReference>
<protein>
    <submittedName>
        <fullName evidence="3">Diguanylate cyclase DosC</fullName>
        <ecNumber evidence="3">2.7.7.65</ecNumber>
    </submittedName>
</protein>
<feature type="domain" description="GGDEF" evidence="2">
    <location>
        <begin position="355"/>
        <end position="485"/>
    </location>
</feature>
<dbReference type="EC" id="2.7.7.65" evidence="3"/>
<dbReference type="SMART" id="SM00267">
    <property type="entry name" value="GGDEF"/>
    <property type="match status" value="1"/>
</dbReference>
<dbReference type="InterPro" id="IPR000700">
    <property type="entry name" value="PAS-assoc_C"/>
</dbReference>
<dbReference type="EMBL" id="CP020330">
    <property type="protein sequence ID" value="AQZ52439.1"/>
    <property type="molecule type" value="Genomic_DNA"/>
</dbReference>
<feature type="domain" description="PAC" evidence="1">
    <location>
        <begin position="274"/>
        <end position="326"/>
    </location>
</feature>
<dbReference type="Pfam" id="PF00990">
    <property type="entry name" value="GGDEF"/>
    <property type="match status" value="1"/>
</dbReference>
<reference evidence="3 4" key="1">
    <citation type="submission" date="2017-03" db="EMBL/GenBank/DDBJ databases">
        <title>Foreign affairs: Plasmid Transfer between Roseobacters and Rhizobia.</title>
        <authorList>
            <person name="Bartling P."/>
            <person name="Bunk B."/>
            <person name="Overmann J."/>
            <person name="Brinkmann H."/>
            <person name="Petersen J."/>
        </authorList>
    </citation>
    <scope>NUCLEOTIDE SEQUENCE [LARGE SCALE GENOMIC DNA]</scope>
    <source>
        <strain evidence="3 4">MACL11</strain>
    </source>
</reference>
<dbReference type="Gene3D" id="3.30.450.20">
    <property type="entry name" value="PAS domain"/>
    <property type="match status" value="2"/>
</dbReference>
<keyword evidence="3" id="KW-0808">Transferase</keyword>
<dbReference type="InterPro" id="IPR000160">
    <property type="entry name" value="GGDEF_dom"/>
</dbReference>
<dbReference type="Proteomes" id="UP000191135">
    <property type="component" value="Chromosome"/>
</dbReference>
<dbReference type="PROSITE" id="PS50113">
    <property type="entry name" value="PAC"/>
    <property type="match status" value="1"/>
</dbReference>
<dbReference type="SUPFAM" id="SSF55785">
    <property type="entry name" value="PYP-like sensor domain (PAS domain)"/>
    <property type="match status" value="2"/>
</dbReference>
<dbReference type="InterPro" id="IPR029787">
    <property type="entry name" value="Nucleotide_cyclase"/>
</dbReference>
<evidence type="ECO:0000259" key="1">
    <source>
        <dbReference type="PROSITE" id="PS50113"/>
    </source>
</evidence>
<evidence type="ECO:0000313" key="4">
    <source>
        <dbReference type="Proteomes" id="UP000191135"/>
    </source>
</evidence>
<dbReference type="KEGG" id="mmed:Mame_03125"/>
<dbReference type="GO" id="GO:0052621">
    <property type="term" value="F:diguanylate cyclase activity"/>
    <property type="evidence" value="ECO:0007669"/>
    <property type="project" value="UniProtKB-EC"/>
</dbReference>
<dbReference type="RefSeq" id="WP_155122127.1">
    <property type="nucleotide sequence ID" value="NZ_AQWH01000051.1"/>
</dbReference>
<proteinExistence type="predicted"/>
<keyword evidence="3" id="KW-0548">Nucleotidyltransferase</keyword>
<dbReference type="InterPro" id="IPR043128">
    <property type="entry name" value="Rev_trsase/Diguanyl_cyclase"/>
</dbReference>
<dbReference type="Pfam" id="PF08448">
    <property type="entry name" value="PAS_4"/>
    <property type="match status" value="1"/>
</dbReference>
<sequence>MMSIKLENSSFEQMFELAPIAMWVEDFSGVKCLFDRWRSAGVTDIEAFLRADRSRVAACSRAIRVLQVNRKTLDLFEASDMEQLVSSIDQVFRDDMLESHINELVQLFQGQHSFSSNTVNYTLSGKRLDIQLRGQVLPGHEETLDRILLTTEDVSLREAAHRRERAQALYAQGLFEHSPVSLWVEDFSRIRNLLEDLRSRHIVDLRVFMDVHPDFVRQCLNEIKVIDVNQATLDMFRAADRQTLLQNQHAIFRDDVEEHFREQLIDLWEGRLFHSHEVMNYALDGSERYVLLHFSVLPGHEHDWSLVLVSLTDITARKKAEAYLEYLGRHDVLTKLYNRSYYTEEINRLERKKFRPIGVLIIDLNGLKEANDSLGHDAGDGLLRRLGEVLNEAVSAPHCAARIGGDEFAVLMPGAGENDVKVMVEQIDKLLDINNQFYADAPISVSVGVAICEMGETLESAVRRADLEMYHEKREYYASLPALDRRNRRR</sequence>
<dbReference type="AlphaFoldDB" id="A0A1U9Z413"/>
<evidence type="ECO:0000313" key="3">
    <source>
        <dbReference type="EMBL" id="AQZ52439.1"/>
    </source>
</evidence>
<dbReference type="CDD" id="cd01949">
    <property type="entry name" value="GGDEF"/>
    <property type="match status" value="1"/>
</dbReference>
<evidence type="ECO:0000259" key="2">
    <source>
        <dbReference type="PROSITE" id="PS50887"/>
    </source>
</evidence>
<dbReference type="InterPro" id="IPR052155">
    <property type="entry name" value="Biofilm_reg_signaling"/>
</dbReference>
<dbReference type="InterPro" id="IPR035965">
    <property type="entry name" value="PAS-like_dom_sf"/>
</dbReference>
<accession>A0A1U9Z413</accession>
<gene>
    <name evidence="3" type="primary">dosC_3</name>
    <name evidence="3" type="ORF">Mame_03125</name>
</gene>
<organism evidence="3 4">
    <name type="scientific">Martelella mediterranea DSM 17316</name>
    <dbReference type="NCBI Taxonomy" id="1122214"/>
    <lineage>
        <taxon>Bacteria</taxon>
        <taxon>Pseudomonadati</taxon>
        <taxon>Pseudomonadota</taxon>
        <taxon>Alphaproteobacteria</taxon>
        <taxon>Hyphomicrobiales</taxon>
        <taxon>Aurantimonadaceae</taxon>
        <taxon>Martelella</taxon>
    </lineage>
</organism>
<dbReference type="PROSITE" id="PS50887">
    <property type="entry name" value="GGDEF"/>
    <property type="match status" value="1"/>
</dbReference>
<name>A0A1U9Z413_9HYPH</name>
<dbReference type="SUPFAM" id="SSF55073">
    <property type="entry name" value="Nucleotide cyclase"/>
    <property type="match status" value="1"/>
</dbReference>
<dbReference type="PANTHER" id="PTHR44757">
    <property type="entry name" value="DIGUANYLATE CYCLASE DGCP"/>
    <property type="match status" value="1"/>
</dbReference>
<dbReference type="Gene3D" id="3.30.70.270">
    <property type="match status" value="1"/>
</dbReference>
<keyword evidence="4" id="KW-1185">Reference proteome</keyword>